<dbReference type="AlphaFoldDB" id="A0A286GV74"/>
<name>A0A286GV74_9PROT</name>
<dbReference type="NCBIfam" id="TIGR01869">
    <property type="entry name" value="casC_Cse4"/>
    <property type="match status" value="1"/>
</dbReference>
<gene>
    <name evidence="1" type="ORF">SAMN05421508_1097</name>
</gene>
<accession>A0A286GV74</accession>
<sequence length="361" mass="37699">MYLQLHLLTSYPPSNLNRDDMGRPKAATMGGAPRLRVSSQSLKRAWRTSAIFQEHLDGALSTRTRRMAGEVLTRLTAQGVEEKVATASAEAIGKALYGKVDPKEKFQAGQLAFIGPAERAAVDALVAEVVKTGKAVDEKTALGVVKEAHQGADIALFGRMLAARPHFNVEAAVDVAHAITVHKAVIEDDFFTAVDDLQTRAEEDDAGSGAGFMGETGFGAGLYYLYLCINRRLLVENLGGDEALADTAVRALAEAAAKVGPGGKRTSFGSHAYALVVLAERGPMLPRSLSTAFLKPVGGTDMLPTATAALLTTAESMDRAYGATAEDRYLLDVAGGGGSLAGLIGFLGGEAGNRTPAPAAA</sequence>
<proteinExistence type="predicted"/>
<evidence type="ECO:0000313" key="1">
    <source>
        <dbReference type="EMBL" id="SOD99428.1"/>
    </source>
</evidence>
<dbReference type="RefSeq" id="WP_245913534.1">
    <property type="nucleotide sequence ID" value="NZ_OCNJ01000009.1"/>
</dbReference>
<reference evidence="1 2" key="1">
    <citation type="submission" date="2017-09" db="EMBL/GenBank/DDBJ databases">
        <authorList>
            <person name="Ehlers B."/>
            <person name="Leendertz F.H."/>
        </authorList>
    </citation>
    <scope>NUCLEOTIDE SEQUENCE [LARGE SCALE GENOMIC DNA]</scope>
    <source>
        <strain evidence="1 2">USBA 140</strain>
    </source>
</reference>
<dbReference type="EMBL" id="OCNJ01000009">
    <property type="protein sequence ID" value="SOD99428.1"/>
    <property type="molecule type" value="Genomic_DNA"/>
</dbReference>
<evidence type="ECO:0000313" key="2">
    <source>
        <dbReference type="Proteomes" id="UP000219621"/>
    </source>
</evidence>
<dbReference type="Pfam" id="PF09344">
    <property type="entry name" value="Cas_CT1975"/>
    <property type="match status" value="1"/>
</dbReference>
<dbReference type="Proteomes" id="UP000219621">
    <property type="component" value="Unassembled WGS sequence"/>
</dbReference>
<dbReference type="InterPro" id="IPR010148">
    <property type="entry name" value="CRISPR-assoc_prot_CT1975"/>
</dbReference>
<keyword evidence="2" id="KW-1185">Reference proteome</keyword>
<organism evidence="1 2">
    <name type="scientific">Caenispirillum bisanense</name>
    <dbReference type="NCBI Taxonomy" id="414052"/>
    <lineage>
        <taxon>Bacteria</taxon>
        <taxon>Pseudomonadati</taxon>
        <taxon>Pseudomonadota</taxon>
        <taxon>Alphaproteobacteria</taxon>
        <taxon>Rhodospirillales</taxon>
        <taxon>Novispirillaceae</taxon>
        <taxon>Caenispirillum</taxon>
    </lineage>
</organism>
<protein>
    <submittedName>
        <fullName evidence="1">CRISPR-associated protein, Cse4 family</fullName>
    </submittedName>
</protein>